<dbReference type="InterPro" id="IPR000253">
    <property type="entry name" value="FHA_dom"/>
</dbReference>
<organism evidence="3">
    <name type="scientific">Alexandrium catenella</name>
    <name type="common">Red tide dinoflagellate</name>
    <name type="synonym">Gonyaulax catenella</name>
    <dbReference type="NCBI Taxonomy" id="2925"/>
    <lineage>
        <taxon>Eukaryota</taxon>
        <taxon>Sar</taxon>
        <taxon>Alveolata</taxon>
        <taxon>Dinophyceae</taxon>
        <taxon>Gonyaulacales</taxon>
        <taxon>Pyrocystaceae</taxon>
        <taxon>Alexandrium</taxon>
    </lineage>
</organism>
<evidence type="ECO:0008006" key="4">
    <source>
        <dbReference type="Google" id="ProtNLM"/>
    </source>
</evidence>
<dbReference type="PANTHER" id="PTHR24413">
    <property type="entry name" value="SPECKLE-TYPE POZ PROTEIN"/>
    <property type="match status" value="1"/>
</dbReference>
<dbReference type="EMBL" id="HBGE01042152">
    <property type="protein sequence ID" value="CAD9137914.1"/>
    <property type="molecule type" value="Transcribed_RNA"/>
</dbReference>
<proteinExistence type="predicted"/>
<dbReference type="AlphaFoldDB" id="A0A7S1MPW1"/>
<feature type="domain" description="FHA" evidence="1">
    <location>
        <begin position="24"/>
        <end position="87"/>
    </location>
</feature>
<dbReference type="PROSITE" id="PS50097">
    <property type="entry name" value="BTB"/>
    <property type="match status" value="1"/>
</dbReference>
<dbReference type="InterPro" id="IPR008984">
    <property type="entry name" value="SMAD_FHA_dom_sf"/>
</dbReference>
<reference evidence="3" key="1">
    <citation type="submission" date="2021-01" db="EMBL/GenBank/DDBJ databases">
        <authorList>
            <person name="Corre E."/>
            <person name="Pelletier E."/>
            <person name="Niang G."/>
            <person name="Scheremetjew M."/>
            <person name="Finn R."/>
            <person name="Kale V."/>
            <person name="Holt S."/>
            <person name="Cochrane G."/>
            <person name="Meng A."/>
            <person name="Brown T."/>
            <person name="Cohen L."/>
        </authorList>
    </citation>
    <scope>NUCLEOTIDE SEQUENCE</scope>
    <source>
        <strain evidence="3">OF101</strain>
    </source>
</reference>
<dbReference type="SMART" id="SM00225">
    <property type="entry name" value="BTB"/>
    <property type="match status" value="1"/>
</dbReference>
<dbReference type="InterPro" id="IPR000210">
    <property type="entry name" value="BTB/POZ_dom"/>
</dbReference>
<dbReference type="Gene3D" id="2.60.200.20">
    <property type="match status" value="1"/>
</dbReference>
<dbReference type="Gene3D" id="3.30.710.10">
    <property type="entry name" value="Potassium Channel Kv1.1, Chain A"/>
    <property type="match status" value="1"/>
</dbReference>
<evidence type="ECO:0000313" key="3">
    <source>
        <dbReference type="EMBL" id="CAD9137914.1"/>
    </source>
</evidence>
<protein>
    <recommendedName>
        <fullName evidence="4">BTB domain-containing protein</fullName>
    </recommendedName>
</protein>
<dbReference type="PROSITE" id="PS50006">
    <property type="entry name" value="FHA_DOMAIN"/>
    <property type="match status" value="1"/>
</dbReference>
<dbReference type="SUPFAM" id="SSF54695">
    <property type="entry name" value="POZ domain"/>
    <property type="match status" value="1"/>
</dbReference>
<dbReference type="Pfam" id="PF00651">
    <property type="entry name" value="BTB"/>
    <property type="match status" value="1"/>
</dbReference>
<name>A0A7S1MPW1_ALECA</name>
<dbReference type="InterPro" id="IPR011333">
    <property type="entry name" value="SKP1/BTB/POZ_sf"/>
</dbReference>
<dbReference type="CDD" id="cd00060">
    <property type="entry name" value="FHA"/>
    <property type="match status" value="1"/>
</dbReference>
<dbReference type="CDD" id="cd18186">
    <property type="entry name" value="BTB_POZ_ZBTB_KLHL-like"/>
    <property type="match status" value="1"/>
</dbReference>
<feature type="domain" description="BTB" evidence="2">
    <location>
        <begin position="152"/>
        <end position="219"/>
    </location>
</feature>
<evidence type="ECO:0000259" key="1">
    <source>
        <dbReference type="PROSITE" id="PS50006"/>
    </source>
</evidence>
<evidence type="ECO:0000259" key="2">
    <source>
        <dbReference type="PROSITE" id="PS50097"/>
    </source>
</evidence>
<gene>
    <name evidence="3" type="ORF">ACAT0790_LOCUS25464</name>
</gene>
<accession>A0A7S1MPW1</accession>
<dbReference type="SUPFAM" id="SSF49879">
    <property type="entry name" value="SMAD/FHA domain"/>
    <property type="match status" value="1"/>
</dbReference>
<sequence>MASHAFLTRLPDEVDKFVLPAKDTIVGTDGACDMCVTLSDGSFSRRHCCITPVGEYSGKYPSSFELYDLGIVVRICVNGTQLQGSRPRQLNSGDTIAVVGVSMTTPVFKFVVIQTPVQLQISALATYDRKRKRSSERAEDLLKSLWVHRRFHDVVIECEERKFEVHRAVLAETSPVFKAMLASGMQEDWKRVVHIDGHPSPALEAMLQYIYTGDLPDSYDSVAVLVLADKYELPGLAQDCVAALLKSMCADNALTVMRTVRPYSDRTHVQPLWAGMRSVLRAFLAEDKVLDECVDSL</sequence>
<dbReference type="Pfam" id="PF00498">
    <property type="entry name" value="FHA"/>
    <property type="match status" value="1"/>
</dbReference>